<evidence type="ECO:0000313" key="2">
    <source>
        <dbReference type="EMBL" id="QSE96578.1"/>
    </source>
</evidence>
<dbReference type="KEGG" id="fuv:JR347_13345"/>
<dbReference type="RefSeq" id="WP_205721092.1">
    <property type="nucleotide sequence ID" value="NZ_CP070608.1"/>
</dbReference>
<dbReference type="AlphaFoldDB" id="A0A974WFJ0"/>
<sequence>MKKITLFVIGLFVAGMATAQTANEIVDGYIEATGGYEAWDNIKNLKIKAKVNQGGLEIPIEVVNMKDGRQYTKFTVQGNDFMQGVFDGETLWSTNFQSTKPEKADAESTANQKLEANDFPSDLFNYEDKGYTLELEGEETIEGTEAYKLKLTKEPITVDGEEVEDVVYFFFDKESNVLLAQEESIVRGPQKGAIAQTVFSDYDEVEGVYFPFSISQGIKGVGMQPLIIDSIEANVEIDETMFAFPEEAGE</sequence>
<evidence type="ECO:0000313" key="3">
    <source>
        <dbReference type="Proteomes" id="UP000662783"/>
    </source>
</evidence>
<reference evidence="2" key="1">
    <citation type="submission" date="2021-02" db="EMBL/GenBank/DDBJ databases">
        <title>Fulvivirga sp. S481 isolated from sea water.</title>
        <authorList>
            <person name="Bae S.S."/>
            <person name="Baek K."/>
        </authorList>
    </citation>
    <scope>NUCLEOTIDE SEQUENCE</scope>
    <source>
        <strain evidence="2">S481</strain>
    </source>
</reference>
<protein>
    <submittedName>
        <fullName evidence="2">Outer membrane lipoprotein-sorting protein</fullName>
    </submittedName>
</protein>
<evidence type="ECO:0000256" key="1">
    <source>
        <dbReference type="SAM" id="SignalP"/>
    </source>
</evidence>
<dbReference type="EMBL" id="CP070608">
    <property type="protein sequence ID" value="QSE96578.1"/>
    <property type="molecule type" value="Genomic_DNA"/>
</dbReference>
<organism evidence="2 3">
    <name type="scientific">Fulvivirga lutea</name>
    <dbReference type="NCBI Taxonomy" id="2810512"/>
    <lineage>
        <taxon>Bacteria</taxon>
        <taxon>Pseudomonadati</taxon>
        <taxon>Bacteroidota</taxon>
        <taxon>Cytophagia</taxon>
        <taxon>Cytophagales</taxon>
        <taxon>Fulvivirgaceae</taxon>
        <taxon>Fulvivirga</taxon>
    </lineage>
</organism>
<gene>
    <name evidence="2" type="ORF">JR347_13345</name>
</gene>
<accession>A0A974WFJ0</accession>
<dbReference type="Proteomes" id="UP000662783">
    <property type="component" value="Chromosome"/>
</dbReference>
<keyword evidence="1" id="KW-0732">Signal</keyword>
<proteinExistence type="predicted"/>
<feature type="chain" id="PRO_5037409117" evidence="1">
    <location>
        <begin position="20"/>
        <end position="250"/>
    </location>
</feature>
<dbReference type="Gene3D" id="2.50.20.10">
    <property type="entry name" value="Lipoprotein localisation LolA/LolB/LppX"/>
    <property type="match status" value="1"/>
</dbReference>
<keyword evidence="3" id="KW-1185">Reference proteome</keyword>
<feature type="signal peptide" evidence="1">
    <location>
        <begin position="1"/>
        <end position="19"/>
    </location>
</feature>
<keyword evidence="2" id="KW-0449">Lipoprotein</keyword>
<name>A0A974WFJ0_9BACT</name>